<dbReference type="SUPFAM" id="SSF56752">
    <property type="entry name" value="D-aminoacid aminotransferase-like PLP-dependent enzymes"/>
    <property type="match status" value="1"/>
</dbReference>
<protein>
    <recommendedName>
        <fullName evidence="3">Aminotransferase class IV</fullName>
    </recommendedName>
</protein>
<dbReference type="InterPro" id="IPR036038">
    <property type="entry name" value="Aminotransferase-like"/>
</dbReference>
<dbReference type="PANTHER" id="PTHR47703:SF2">
    <property type="entry name" value="D-AMINOACID AMINOTRANSFERASE-LIKE PLP-DEPENDENT ENZYMES SUPERFAMILY PROTEIN"/>
    <property type="match status" value="1"/>
</dbReference>
<reference evidence="1 2" key="1">
    <citation type="submission" date="2018-06" db="EMBL/GenBank/DDBJ databases">
        <title>The Genome of Cuscuta australis (Dodder) Provides Insight into the Evolution of Plant Parasitism.</title>
        <authorList>
            <person name="Liu H."/>
        </authorList>
    </citation>
    <scope>NUCLEOTIDE SEQUENCE [LARGE SCALE GENOMIC DNA]</scope>
    <source>
        <strain evidence="2">cv. Yunnan</strain>
        <tissue evidence="1">Vines</tissue>
    </source>
</reference>
<dbReference type="Gene3D" id="3.20.10.10">
    <property type="entry name" value="D-amino Acid Aminotransferase, subunit A, domain 2"/>
    <property type="match status" value="1"/>
</dbReference>
<dbReference type="InterPro" id="IPR001544">
    <property type="entry name" value="Aminotrans_IV"/>
</dbReference>
<dbReference type="AlphaFoldDB" id="A0A328DAD4"/>
<sequence>MSKCCSFLFRNGVISTSAETPSVVTLLETHPGAYTTTRTHNNGSQLLFWERHLRRLSNSVTILLQSNPRLMFKVPKATFPYFSMSTPSPLWDSLVQSLVNDSMKKVMPVVLTERKDEEELAITSLVTGNFYNVRDLEGLNEEHISRIFDVYVHVGGYVPKIFGNLVNGAHLAVAGCGREAANAKYSDWVRQRKLLEKLKSPSVDELLLSNDGDAILEGCLTNFFVVCCKEEKGDTDCFEIQTAPLSDGVLPGVIRQVIFDICSRNGIPLREVAPSWSKRETWKEAFITNSLRVMQHVVTIQFPESMESLKDKTWNEVIWEEKMFEGTPGKITTLIQEEIMKFEEVEAYPVALFND</sequence>
<dbReference type="InterPro" id="IPR043132">
    <property type="entry name" value="BCAT-like_C"/>
</dbReference>
<dbReference type="EMBL" id="NQVE01000162">
    <property type="protein sequence ID" value="RAL42767.1"/>
    <property type="molecule type" value="Genomic_DNA"/>
</dbReference>
<evidence type="ECO:0008006" key="3">
    <source>
        <dbReference type="Google" id="ProtNLM"/>
    </source>
</evidence>
<evidence type="ECO:0000313" key="2">
    <source>
        <dbReference type="Proteomes" id="UP000249390"/>
    </source>
</evidence>
<organism evidence="1 2">
    <name type="scientific">Cuscuta australis</name>
    <dbReference type="NCBI Taxonomy" id="267555"/>
    <lineage>
        <taxon>Eukaryota</taxon>
        <taxon>Viridiplantae</taxon>
        <taxon>Streptophyta</taxon>
        <taxon>Embryophyta</taxon>
        <taxon>Tracheophyta</taxon>
        <taxon>Spermatophyta</taxon>
        <taxon>Magnoliopsida</taxon>
        <taxon>eudicotyledons</taxon>
        <taxon>Gunneridae</taxon>
        <taxon>Pentapetalae</taxon>
        <taxon>asterids</taxon>
        <taxon>lamiids</taxon>
        <taxon>Solanales</taxon>
        <taxon>Convolvulaceae</taxon>
        <taxon>Cuscuteae</taxon>
        <taxon>Cuscuta</taxon>
        <taxon>Cuscuta subgen. Grammica</taxon>
        <taxon>Cuscuta sect. Cleistogrammica</taxon>
    </lineage>
</organism>
<dbReference type="PANTHER" id="PTHR47703">
    <property type="entry name" value="D-AMINOACID AMINOTRANSFERASE-LIKE PLP-DEPENDENT ENZYMES SUPERFAMILY PROTEIN"/>
    <property type="match status" value="1"/>
</dbReference>
<evidence type="ECO:0000313" key="1">
    <source>
        <dbReference type="EMBL" id="RAL42767.1"/>
    </source>
</evidence>
<accession>A0A328DAD4</accession>
<name>A0A328DAD4_9ASTE</name>
<dbReference type="Proteomes" id="UP000249390">
    <property type="component" value="Unassembled WGS sequence"/>
</dbReference>
<dbReference type="Pfam" id="PF01063">
    <property type="entry name" value="Aminotran_4"/>
    <property type="match status" value="1"/>
</dbReference>
<gene>
    <name evidence="1" type="ORF">DM860_009274</name>
</gene>
<comment type="caution">
    <text evidence="1">The sequence shown here is derived from an EMBL/GenBank/DDBJ whole genome shotgun (WGS) entry which is preliminary data.</text>
</comment>
<keyword evidence="2" id="KW-1185">Reference proteome</keyword>
<proteinExistence type="predicted"/>
<dbReference type="GO" id="GO:0003824">
    <property type="term" value="F:catalytic activity"/>
    <property type="evidence" value="ECO:0007669"/>
    <property type="project" value="InterPro"/>
</dbReference>